<dbReference type="InterPro" id="IPR032466">
    <property type="entry name" value="Metal_Hydrolase"/>
</dbReference>
<dbReference type="NCBIfam" id="TIGR03178">
    <property type="entry name" value="allantoinase"/>
    <property type="match status" value="1"/>
</dbReference>
<dbReference type="InterPro" id="IPR017593">
    <property type="entry name" value="Allantoinase"/>
</dbReference>
<evidence type="ECO:0000256" key="1">
    <source>
        <dbReference type="ARBA" id="ARBA00001947"/>
    </source>
</evidence>
<comment type="subunit">
    <text evidence="4">Homotetramer.</text>
</comment>
<dbReference type="EMBL" id="SPRX01000091">
    <property type="protein sequence ID" value="TIC61635.1"/>
    <property type="molecule type" value="Genomic_DNA"/>
</dbReference>
<accession>A0A4T0LJR5</accession>
<dbReference type="Gene3D" id="3.20.20.140">
    <property type="entry name" value="Metal-dependent hydrolases"/>
    <property type="match status" value="1"/>
</dbReference>
<evidence type="ECO:0000256" key="2">
    <source>
        <dbReference type="ARBA" id="ARBA00004968"/>
    </source>
</evidence>
<keyword evidence="7 11" id="KW-0378">Hydrolase</keyword>
<comment type="pathway">
    <text evidence="2">Nitrogen metabolism; (S)-allantoin degradation; allantoate from (S)-allantoin: step 1/1.</text>
</comment>
<comment type="cofactor">
    <cofactor evidence="1">
        <name>Zn(2+)</name>
        <dbReference type="ChEBI" id="CHEBI:29105"/>
    </cofactor>
</comment>
<dbReference type="EC" id="3.5.2.5" evidence="5"/>
<evidence type="ECO:0000256" key="3">
    <source>
        <dbReference type="ARBA" id="ARBA00010368"/>
    </source>
</evidence>
<dbReference type="InterPro" id="IPR011059">
    <property type="entry name" value="Metal-dep_hydrolase_composite"/>
</dbReference>
<evidence type="ECO:0000313" key="12">
    <source>
        <dbReference type="Proteomes" id="UP000310708"/>
    </source>
</evidence>
<feature type="domain" description="Amidohydrolase-related" evidence="10">
    <location>
        <begin position="77"/>
        <end position="467"/>
    </location>
</feature>
<evidence type="ECO:0000256" key="9">
    <source>
        <dbReference type="SAM" id="SignalP"/>
    </source>
</evidence>
<comment type="caution">
    <text evidence="11">The sequence shown here is derived from an EMBL/GenBank/DDBJ whole genome shotgun (WGS) entry which is preliminary data.</text>
</comment>
<dbReference type="AlphaFoldDB" id="A0A4T0LJR5"/>
<evidence type="ECO:0000256" key="8">
    <source>
        <dbReference type="ARBA" id="ARBA00022833"/>
    </source>
</evidence>
<dbReference type="PANTHER" id="PTHR43668">
    <property type="entry name" value="ALLANTOINASE"/>
    <property type="match status" value="1"/>
</dbReference>
<dbReference type="UniPathway" id="UPA00395">
    <property type="reaction ID" value="UER00653"/>
</dbReference>
<dbReference type="GO" id="GO:0000256">
    <property type="term" value="P:allantoin catabolic process"/>
    <property type="evidence" value="ECO:0007669"/>
    <property type="project" value="UniProtKB-UniPathway"/>
</dbReference>
<reference evidence="11 12" key="1">
    <citation type="submission" date="2019-03" db="EMBL/GenBank/DDBJ databases">
        <title>Sequencing 25 genomes of Wallemia mellicola.</title>
        <authorList>
            <person name="Gostincar C."/>
        </authorList>
    </citation>
    <scope>NUCLEOTIDE SEQUENCE [LARGE SCALE GENOMIC DNA]</scope>
    <source>
        <strain evidence="11 12">EXF-757</strain>
    </source>
</reference>
<dbReference type="PROSITE" id="PS00482">
    <property type="entry name" value="DIHYDROOROTASE_1"/>
    <property type="match status" value="1"/>
</dbReference>
<evidence type="ECO:0000259" key="10">
    <source>
        <dbReference type="Pfam" id="PF01979"/>
    </source>
</evidence>
<dbReference type="GO" id="GO:0050897">
    <property type="term" value="F:cobalt ion binding"/>
    <property type="evidence" value="ECO:0007669"/>
    <property type="project" value="InterPro"/>
</dbReference>
<keyword evidence="9" id="KW-0732">Signal</keyword>
<dbReference type="GO" id="GO:0005737">
    <property type="term" value="C:cytoplasm"/>
    <property type="evidence" value="ECO:0007669"/>
    <property type="project" value="TreeGrafter"/>
</dbReference>
<evidence type="ECO:0000256" key="5">
    <source>
        <dbReference type="ARBA" id="ARBA00012863"/>
    </source>
</evidence>
<keyword evidence="6" id="KW-0479">Metal-binding</keyword>
<dbReference type="SUPFAM" id="SSF51556">
    <property type="entry name" value="Metallo-dependent hydrolases"/>
    <property type="match status" value="1"/>
</dbReference>
<dbReference type="GO" id="GO:0004038">
    <property type="term" value="F:allantoinase activity"/>
    <property type="evidence" value="ECO:0007669"/>
    <property type="project" value="UniProtKB-EC"/>
</dbReference>
<gene>
    <name evidence="11" type="ORF">E3Q01_04292</name>
</gene>
<name>A0A4T0LJR5_9BASI</name>
<sequence>MKIVNKFAGLATLNLLFSVEAKIYTILAEKAILPTSYEPQPATIQVDDQSGKILDVFGGIRNDKEVGDVVKVDEKDIILPGLVDSHVHINDPGREEWEGFDTATQAALSGGVTALIDMPLNSIPPTTTIEGLDAKKDATIGRIHSDIGFWAGSVPGNEEHLEALLEQEGVFGFKSFMIDSGVDEFSSVSPEDIKMAFKELTDVAKRGKNVTMLFHAEKETKKIDEKIEKNIEGKSTQEYSTYLLTHPEEYELEAISTLIEIMKEYPDIHVHIVHLSTAKALPMIRQARADGMKLTVETCFHYLYFNSEEIPSARVEYKAAPPVRDSANNQLLWKAIKDGDIDLITSDHSPADAETKKIDKGDFLDGWGGIASLGLGFQALYTKIQKGGGLDFSIGQLVELTSRNPAILAGFDDRKGSIKKGLDADFTIFSPDEKYVVKNEDIHYKHQISPYLGDEFIGRITQTYLRGVKVFDYSNNGLLEAEQATGKIM</sequence>
<dbReference type="GO" id="GO:0006145">
    <property type="term" value="P:purine nucleobase catabolic process"/>
    <property type="evidence" value="ECO:0007669"/>
    <property type="project" value="TreeGrafter"/>
</dbReference>
<proteinExistence type="inferred from homology"/>
<dbReference type="InterPro" id="IPR050138">
    <property type="entry name" value="DHOase/Allantoinase_Hydrolase"/>
</dbReference>
<dbReference type="Pfam" id="PF01979">
    <property type="entry name" value="Amidohydro_1"/>
    <property type="match status" value="1"/>
</dbReference>
<dbReference type="SUPFAM" id="SSF51338">
    <property type="entry name" value="Composite domain of metallo-dependent hydrolases"/>
    <property type="match status" value="1"/>
</dbReference>
<evidence type="ECO:0000256" key="6">
    <source>
        <dbReference type="ARBA" id="ARBA00022723"/>
    </source>
</evidence>
<dbReference type="InterPro" id="IPR006680">
    <property type="entry name" value="Amidohydro-rel"/>
</dbReference>
<dbReference type="PANTHER" id="PTHR43668:SF2">
    <property type="entry name" value="ALLANTOINASE"/>
    <property type="match status" value="1"/>
</dbReference>
<protein>
    <recommendedName>
        <fullName evidence="5">allantoinase</fullName>
        <ecNumber evidence="5">3.5.2.5</ecNumber>
    </recommendedName>
</protein>
<dbReference type="GO" id="GO:0008270">
    <property type="term" value="F:zinc ion binding"/>
    <property type="evidence" value="ECO:0007669"/>
    <property type="project" value="InterPro"/>
</dbReference>
<evidence type="ECO:0000313" key="11">
    <source>
        <dbReference type="EMBL" id="TIC61635.1"/>
    </source>
</evidence>
<evidence type="ECO:0000256" key="7">
    <source>
        <dbReference type="ARBA" id="ARBA00022801"/>
    </source>
</evidence>
<dbReference type="Proteomes" id="UP000310708">
    <property type="component" value="Unassembled WGS sequence"/>
</dbReference>
<comment type="similarity">
    <text evidence="3">Belongs to the metallo-dependent hydrolases superfamily. Allantoinase family.</text>
</comment>
<evidence type="ECO:0000256" key="4">
    <source>
        <dbReference type="ARBA" id="ARBA00011881"/>
    </source>
</evidence>
<feature type="chain" id="PRO_5030101578" description="allantoinase" evidence="9">
    <location>
        <begin position="22"/>
        <end position="489"/>
    </location>
</feature>
<keyword evidence="8" id="KW-0862">Zinc</keyword>
<dbReference type="InterPro" id="IPR002195">
    <property type="entry name" value="Dihydroorotase_CS"/>
</dbReference>
<organism evidence="11 12">
    <name type="scientific">Wallemia mellicola</name>
    <dbReference type="NCBI Taxonomy" id="1708541"/>
    <lineage>
        <taxon>Eukaryota</taxon>
        <taxon>Fungi</taxon>
        <taxon>Dikarya</taxon>
        <taxon>Basidiomycota</taxon>
        <taxon>Wallemiomycotina</taxon>
        <taxon>Wallemiomycetes</taxon>
        <taxon>Wallemiales</taxon>
        <taxon>Wallemiaceae</taxon>
        <taxon>Wallemia</taxon>
    </lineage>
</organism>
<feature type="signal peptide" evidence="9">
    <location>
        <begin position="1"/>
        <end position="21"/>
    </location>
</feature>